<name>A0A382C0R5_9ZZZZ</name>
<accession>A0A382C0R5</accession>
<gene>
    <name evidence="2" type="ORF">METZ01_LOCUS172283</name>
</gene>
<keyword evidence="1" id="KW-0472">Membrane</keyword>
<feature type="transmembrane region" description="Helical" evidence="1">
    <location>
        <begin position="51"/>
        <end position="78"/>
    </location>
</feature>
<dbReference type="InterPro" id="IPR046487">
    <property type="entry name" value="DUF6580"/>
</dbReference>
<proteinExistence type="predicted"/>
<feature type="transmembrane region" description="Helical" evidence="1">
    <location>
        <begin position="140"/>
        <end position="161"/>
    </location>
</feature>
<dbReference type="EMBL" id="UINC01032185">
    <property type="protein sequence ID" value="SVB19429.1"/>
    <property type="molecule type" value="Genomic_DNA"/>
</dbReference>
<protein>
    <recommendedName>
        <fullName evidence="3">Rod shape-determining protein MreD</fullName>
    </recommendedName>
</protein>
<evidence type="ECO:0000313" key="2">
    <source>
        <dbReference type="EMBL" id="SVB19429.1"/>
    </source>
</evidence>
<feature type="transmembrane region" description="Helical" evidence="1">
    <location>
        <begin position="99"/>
        <end position="120"/>
    </location>
</feature>
<sequence length="177" mass="19459">MKIKEKNMNRLIIAAIIIFAAFTRIMPHPPNFTPIIAMGLFGGAYLKDKRWALLLPVGAMLLADVFLGFHGTMIWVYGSLIIITTIGFLLKRGVTLKNGAIATIGGSLLFFLVTNFGVWASGSFYPKTVEGLISCYAAGIPFFGNTLAGSVFYSGLMFFGYEQIRKYLPMVPDTIQE</sequence>
<reference evidence="2" key="1">
    <citation type="submission" date="2018-05" db="EMBL/GenBank/DDBJ databases">
        <authorList>
            <person name="Lanie J.A."/>
            <person name="Ng W.-L."/>
            <person name="Kazmierczak K.M."/>
            <person name="Andrzejewski T.M."/>
            <person name="Davidsen T.M."/>
            <person name="Wayne K.J."/>
            <person name="Tettelin H."/>
            <person name="Glass J.I."/>
            <person name="Rusch D."/>
            <person name="Podicherti R."/>
            <person name="Tsui H.-C.T."/>
            <person name="Winkler M.E."/>
        </authorList>
    </citation>
    <scope>NUCLEOTIDE SEQUENCE</scope>
</reference>
<dbReference type="Pfam" id="PF20221">
    <property type="entry name" value="DUF6580"/>
    <property type="match status" value="1"/>
</dbReference>
<keyword evidence="1" id="KW-0812">Transmembrane</keyword>
<evidence type="ECO:0000256" key="1">
    <source>
        <dbReference type="SAM" id="Phobius"/>
    </source>
</evidence>
<evidence type="ECO:0008006" key="3">
    <source>
        <dbReference type="Google" id="ProtNLM"/>
    </source>
</evidence>
<keyword evidence="1" id="KW-1133">Transmembrane helix</keyword>
<organism evidence="2">
    <name type="scientific">marine metagenome</name>
    <dbReference type="NCBI Taxonomy" id="408172"/>
    <lineage>
        <taxon>unclassified sequences</taxon>
        <taxon>metagenomes</taxon>
        <taxon>ecological metagenomes</taxon>
    </lineage>
</organism>
<dbReference type="AlphaFoldDB" id="A0A382C0R5"/>